<dbReference type="SUPFAM" id="SSF47240">
    <property type="entry name" value="Ferritin-like"/>
    <property type="match status" value="1"/>
</dbReference>
<organism evidence="2 3">
    <name type="scientific">Methanoculleus palmolei</name>
    <dbReference type="NCBI Taxonomy" id="72612"/>
    <lineage>
        <taxon>Archaea</taxon>
        <taxon>Methanobacteriati</taxon>
        <taxon>Methanobacteriota</taxon>
        <taxon>Stenosarchaea group</taxon>
        <taxon>Methanomicrobia</taxon>
        <taxon>Methanomicrobiales</taxon>
        <taxon>Methanomicrobiaceae</taxon>
        <taxon>Methanoculleus</taxon>
    </lineage>
</organism>
<dbReference type="PANTHER" id="PTHR33531:SF10">
    <property type="entry name" value="BLR7895 PROTEIN"/>
    <property type="match status" value="1"/>
</dbReference>
<dbReference type="InterPro" id="IPR009078">
    <property type="entry name" value="Ferritin-like_SF"/>
</dbReference>
<reference evidence="2 3" key="1">
    <citation type="submission" date="2023-10" db="EMBL/GenBank/DDBJ databases">
        <title>The complete genome sequence of Methanoculleus palmolei DSM 4273.</title>
        <authorList>
            <person name="Lai S.-J."/>
            <person name="You Y.-T."/>
            <person name="Chen S.-C."/>
        </authorList>
    </citation>
    <scope>NUCLEOTIDE SEQUENCE [LARGE SCALE GENOMIC DNA]</scope>
    <source>
        <strain evidence="2 3">DSM 4273</strain>
    </source>
</reference>
<dbReference type="Gene3D" id="1.20.1260.10">
    <property type="match status" value="1"/>
</dbReference>
<dbReference type="InterPro" id="IPR003251">
    <property type="entry name" value="Rr_diiron-bd_dom"/>
</dbReference>
<gene>
    <name evidence="2" type="ORF">R6Y95_08425</name>
</gene>
<proteinExistence type="predicted"/>
<feature type="domain" description="Rubrerythrin diiron-binding" evidence="1">
    <location>
        <begin position="9"/>
        <end position="141"/>
    </location>
</feature>
<accession>A0ABD8A8W6</accession>
<name>A0ABD8A8W6_9EURY</name>
<dbReference type="Pfam" id="PF02915">
    <property type="entry name" value="Rubrerythrin"/>
    <property type="match status" value="1"/>
</dbReference>
<dbReference type="CDD" id="cd01045">
    <property type="entry name" value="Ferritin_like_AB"/>
    <property type="match status" value="1"/>
</dbReference>
<protein>
    <submittedName>
        <fullName evidence="2">Ferritin family protein</fullName>
    </submittedName>
</protein>
<dbReference type="Proteomes" id="UP001626603">
    <property type="component" value="Chromosome"/>
</dbReference>
<dbReference type="AlphaFoldDB" id="A0ABD8A8W6"/>
<evidence type="ECO:0000313" key="2">
    <source>
        <dbReference type="EMBL" id="WOX55483.1"/>
    </source>
</evidence>
<sequence length="151" mass="17345">MDAEEYRSIISNAIDREIEAYTFYRTVREKVRDENLKNLFNELAGEESKHRKTLEGFLAKEPGELGFNTKRDYKVADILEAPPLSADLKPLDGLVIAIRKELDAMQMYTQLAGLSVDPEQIELFESLASMERGHKARLEDIYTNMAFPEAW</sequence>
<dbReference type="PANTHER" id="PTHR33531">
    <property type="entry name" value="RUBRERYTHRIN SUBFAMILY"/>
    <property type="match status" value="1"/>
</dbReference>
<evidence type="ECO:0000313" key="3">
    <source>
        <dbReference type="Proteomes" id="UP001626603"/>
    </source>
</evidence>
<keyword evidence="3" id="KW-1185">Reference proteome</keyword>
<evidence type="ECO:0000259" key="1">
    <source>
        <dbReference type="Pfam" id="PF02915"/>
    </source>
</evidence>
<dbReference type="InterPro" id="IPR012347">
    <property type="entry name" value="Ferritin-like"/>
</dbReference>
<dbReference type="EMBL" id="CP137641">
    <property type="protein sequence ID" value="WOX55483.1"/>
    <property type="molecule type" value="Genomic_DNA"/>
</dbReference>